<keyword evidence="2" id="KW-1185">Reference proteome</keyword>
<dbReference type="EMBL" id="CM042012">
    <property type="protein sequence ID" value="KAI3750745.1"/>
    <property type="molecule type" value="Genomic_DNA"/>
</dbReference>
<sequence>MGRRKNSSADNPSRDRENCKNSSPDNPSKDRDGSWKNILKGYVDLVQEQQRQLESLLIERKSLEKRIRWQHDRWDFDVKLLEFHISKMMRSSKEKDMFRVVDTAKANLIISMEQKKAIIHKLKFEEVEDERADLKLLFEELSQCFREPKHVTRSNSKNFDESALKAERDFAWNQFKKTDAKLQEHKSEVEAANNKIQKLISELEQSQSLNMEKNKTISALQDDMAVLESDSRKKSEEISRLTKELELLRGDSNNRVITPILRRCNVESSSHSSDMAIIKKGDRRSSKRKGGETEPRLFTSRFKVPKLKQLST</sequence>
<reference evidence="2" key="1">
    <citation type="journal article" date="2022" name="Mol. Ecol. Resour.">
        <title>The genomes of chicory, endive, great burdock and yacon provide insights into Asteraceae palaeo-polyploidization history and plant inulin production.</title>
        <authorList>
            <person name="Fan W."/>
            <person name="Wang S."/>
            <person name="Wang H."/>
            <person name="Wang A."/>
            <person name="Jiang F."/>
            <person name="Liu H."/>
            <person name="Zhao H."/>
            <person name="Xu D."/>
            <person name="Zhang Y."/>
        </authorList>
    </citation>
    <scope>NUCLEOTIDE SEQUENCE [LARGE SCALE GENOMIC DNA]</scope>
    <source>
        <strain evidence="2">cv. Punajuju</strain>
    </source>
</reference>
<dbReference type="Proteomes" id="UP001055811">
    <property type="component" value="Linkage Group LG04"/>
</dbReference>
<evidence type="ECO:0000313" key="2">
    <source>
        <dbReference type="Proteomes" id="UP001055811"/>
    </source>
</evidence>
<evidence type="ECO:0000313" key="1">
    <source>
        <dbReference type="EMBL" id="KAI3750745.1"/>
    </source>
</evidence>
<proteinExistence type="predicted"/>
<name>A0ACB9DWG0_CICIN</name>
<comment type="caution">
    <text evidence="1">The sequence shown here is derived from an EMBL/GenBank/DDBJ whole genome shotgun (WGS) entry which is preliminary data.</text>
</comment>
<protein>
    <submittedName>
        <fullName evidence="1">Uncharacterized protein</fullName>
    </submittedName>
</protein>
<accession>A0ACB9DWG0</accession>
<gene>
    <name evidence="1" type="ORF">L2E82_21536</name>
</gene>
<reference evidence="1 2" key="2">
    <citation type="journal article" date="2022" name="Mol. Ecol. Resour.">
        <title>The genomes of chicory, endive, great burdock and yacon provide insights into Asteraceae paleo-polyploidization history and plant inulin production.</title>
        <authorList>
            <person name="Fan W."/>
            <person name="Wang S."/>
            <person name="Wang H."/>
            <person name="Wang A."/>
            <person name="Jiang F."/>
            <person name="Liu H."/>
            <person name="Zhao H."/>
            <person name="Xu D."/>
            <person name="Zhang Y."/>
        </authorList>
    </citation>
    <scope>NUCLEOTIDE SEQUENCE [LARGE SCALE GENOMIC DNA]</scope>
    <source>
        <strain evidence="2">cv. Punajuju</strain>
        <tissue evidence="1">Leaves</tissue>
    </source>
</reference>
<organism evidence="1 2">
    <name type="scientific">Cichorium intybus</name>
    <name type="common">Chicory</name>
    <dbReference type="NCBI Taxonomy" id="13427"/>
    <lineage>
        <taxon>Eukaryota</taxon>
        <taxon>Viridiplantae</taxon>
        <taxon>Streptophyta</taxon>
        <taxon>Embryophyta</taxon>
        <taxon>Tracheophyta</taxon>
        <taxon>Spermatophyta</taxon>
        <taxon>Magnoliopsida</taxon>
        <taxon>eudicotyledons</taxon>
        <taxon>Gunneridae</taxon>
        <taxon>Pentapetalae</taxon>
        <taxon>asterids</taxon>
        <taxon>campanulids</taxon>
        <taxon>Asterales</taxon>
        <taxon>Asteraceae</taxon>
        <taxon>Cichorioideae</taxon>
        <taxon>Cichorieae</taxon>
        <taxon>Cichoriinae</taxon>
        <taxon>Cichorium</taxon>
    </lineage>
</organism>